<evidence type="ECO:0000256" key="1">
    <source>
        <dbReference type="ARBA" id="ARBA00004651"/>
    </source>
</evidence>
<feature type="transmembrane region" description="Helical" evidence="6">
    <location>
        <begin position="334"/>
        <end position="354"/>
    </location>
</feature>
<feature type="transmembrane region" description="Helical" evidence="6">
    <location>
        <begin position="279"/>
        <end position="296"/>
    </location>
</feature>
<sequence>MTLLESYIFRRVFRMFLVALVPVLAIIWTTQVLSRINLVTDSGQSIGSFAMLATFILPTIIPVVLPFALIIGATQTLQTMNNDSEFAVIDGAGAARKTIYKPVLLVASLLCVASFTIDNFVEPVSRLGMRKTIAATYADLLSSVIEEKAFRKIDDGLYVQISERLKGRVMRGLFVADSRDPRFEMLYYAREGAVDEGGGTLIMKDGEIHRKALDSSVSIIHFDSYSFDLSELSETRGQAKLRATDRDLAFLFNPNPKDPDYMEKPQEYRAELHRRLTDWFFPVTFALISLAIAGSAHSHRERTIHPLIPALGVAFAVRWGAFFLANRIEASASAIVWLYVFVIGLNLLLIAGIVRNSRHLGKRSLIADFSEWLVGRIRQLAPRKEDLQQ</sequence>
<feature type="transmembrane region" description="Helical" evidence="6">
    <location>
        <begin position="308"/>
        <end position="328"/>
    </location>
</feature>
<keyword evidence="8" id="KW-1185">Reference proteome</keyword>
<feature type="transmembrane region" description="Helical" evidence="6">
    <location>
        <begin position="103"/>
        <end position="121"/>
    </location>
</feature>
<dbReference type="GO" id="GO:0043190">
    <property type="term" value="C:ATP-binding cassette (ABC) transporter complex"/>
    <property type="evidence" value="ECO:0007669"/>
    <property type="project" value="TreeGrafter"/>
</dbReference>
<dbReference type="AlphaFoldDB" id="A0A937CJL8"/>
<protein>
    <submittedName>
        <fullName evidence="7">LptF/LptG family permease</fullName>
    </submittedName>
</protein>
<dbReference type="Proteomes" id="UP000633219">
    <property type="component" value="Unassembled WGS sequence"/>
</dbReference>
<evidence type="ECO:0000256" key="5">
    <source>
        <dbReference type="ARBA" id="ARBA00023136"/>
    </source>
</evidence>
<accession>A0A937CJL8</accession>
<name>A0A937CJL8_9HYPH</name>
<dbReference type="Pfam" id="PF03739">
    <property type="entry name" value="LptF_LptG"/>
    <property type="match status" value="1"/>
</dbReference>
<feature type="transmembrane region" description="Helical" evidence="6">
    <location>
        <begin position="49"/>
        <end position="71"/>
    </location>
</feature>
<keyword evidence="3 6" id="KW-0812">Transmembrane</keyword>
<comment type="caution">
    <text evidence="7">The sequence shown here is derived from an EMBL/GenBank/DDBJ whole genome shotgun (WGS) entry which is preliminary data.</text>
</comment>
<evidence type="ECO:0000313" key="7">
    <source>
        <dbReference type="EMBL" id="MBL0371240.1"/>
    </source>
</evidence>
<keyword evidence="4 6" id="KW-1133">Transmembrane helix</keyword>
<evidence type="ECO:0000256" key="4">
    <source>
        <dbReference type="ARBA" id="ARBA00022989"/>
    </source>
</evidence>
<keyword evidence="2" id="KW-1003">Cell membrane</keyword>
<evidence type="ECO:0000256" key="3">
    <source>
        <dbReference type="ARBA" id="ARBA00022692"/>
    </source>
</evidence>
<feature type="transmembrane region" description="Helical" evidence="6">
    <location>
        <begin position="12"/>
        <end position="29"/>
    </location>
</feature>
<reference evidence="7" key="1">
    <citation type="submission" date="2021-01" db="EMBL/GenBank/DDBJ databases">
        <title>Rhizobium sp. strain KVB221 16S ribosomal RNA gene Genome sequencing and assembly.</title>
        <authorList>
            <person name="Kang M."/>
        </authorList>
    </citation>
    <scope>NUCLEOTIDE SEQUENCE</scope>
    <source>
        <strain evidence="7">KVB221</strain>
    </source>
</reference>
<keyword evidence="5 6" id="KW-0472">Membrane</keyword>
<comment type="subcellular location">
    <subcellularLocation>
        <location evidence="1">Cell membrane</location>
        <topology evidence="1">Multi-pass membrane protein</topology>
    </subcellularLocation>
</comment>
<evidence type="ECO:0000256" key="6">
    <source>
        <dbReference type="SAM" id="Phobius"/>
    </source>
</evidence>
<proteinExistence type="predicted"/>
<dbReference type="PANTHER" id="PTHR33529">
    <property type="entry name" value="SLR0882 PROTEIN-RELATED"/>
    <property type="match status" value="1"/>
</dbReference>
<dbReference type="PANTHER" id="PTHR33529:SF6">
    <property type="entry name" value="YJGP_YJGQ FAMILY PERMEASE"/>
    <property type="match status" value="1"/>
</dbReference>
<evidence type="ECO:0000313" key="8">
    <source>
        <dbReference type="Proteomes" id="UP000633219"/>
    </source>
</evidence>
<dbReference type="RefSeq" id="WP_201653605.1">
    <property type="nucleotide sequence ID" value="NZ_JAEQNC010000002.1"/>
</dbReference>
<organism evidence="7 8">
    <name type="scientific">Rhizobium setariae</name>
    <dbReference type="NCBI Taxonomy" id="2801340"/>
    <lineage>
        <taxon>Bacteria</taxon>
        <taxon>Pseudomonadati</taxon>
        <taxon>Pseudomonadota</taxon>
        <taxon>Alphaproteobacteria</taxon>
        <taxon>Hyphomicrobiales</taxon>
        <taxon>Rhizobiaceae</taxon>
        <taxon>Rhizobium/Agrobacterium group</taxon>
        <taxon>Rhizobium</taxon>
    </lineage>
</organism>
<dbReference type="EMBL" id="JAEQNC010000002">
    <property type="protein sequence ID" value="MBL0371240.1"/>
    <property type="molecule type" value="Genomic_DNA"/>
</dbReference>
<dbReference type="GO" id="GO:0015920">
    <property type="term" value="P:lipopolysaccharide transport"/>
    <property type="evidence" value="ECO:0007669"/>
    <property type="project" value="TreeGrafter"/>
</dbReference>
<dbReference type="InterPro" id="IPR005495">
    <property type="entry name" value="LptG/LptF_permease"/>
</dbReference>
<gene>
    <name evidence="7" type="ORF">JJB09_04290</name>
</gene>
<evidence type="ECO:0000256" key="2">
    <source>
        <dbReference type="ARBA" id="ARBA00022475"/>
    </source>
</evidence>